<proteinExistence type="predicted"/>
<reference evidence="1 2" key="1">
    <citation type="submission" date="2007-04" db="EMBL/GenBank/DDBJ databases">
        <authorList>
            <person name="Fulton L."/>
            <person name="Clifton S."/>
            <person name="Fulton B."/>
            <person name="Xu J."/>
            <person name="Minx P."/>
            <person name="Pepin K.H."/>
            <person name="Johnson M."/>
            <person name="Thiruvilangam P."/>
            <person name="Bhonagiri V."/>
            <person name="Nash W.E."/>
            <person name="Mardis E.R."/>
            <person name="Wilson R.K."/>
        </authorList>
    </citation>
    <scope>NUCLEOTIDE SEQUENCE [LARGE SCALE GENOMIC DNA]</scope>
    <source>
        <strain evidence="1 2">ATCC 29799</strain>
    </source>
</reference>
<gene>
    <name evidence="1" type="ORF">BACCAP_01865</name>
</gene>
<dbReference type="AlphaFoldDB" id="A6NUI3"/>
<accession>A6NUI3</accession>
<dbReference type="Proteomes" id="UP000003639">
    <property type="component" value="Unassembled WGS sequence"/>
</dbReference>
<reference evidence="1 2" key="2">
    <citation type="submission" date="2007-06" db="EMBL/GenBank/DDBJ databases">
        <title>Draft genome sequence of Pseudoflavonifractor capillosus ATCC 29799.</title>
        <authorList>
            <person name="Sudarsanam P."/>
            <person name="Ley R."/>
            <person name="Guruge J."/>
            <person name="Turnbaugh P.J."/>
            <person name="Mahowald M."/>
            <person name="Liep D."/>
            <person name="Gordon J."/>
        </authorList>
    </citation>
    <scope>NUCLEOTIDE SEQUENCE [LARGE SCALE GENOMIC DNA]</scope>
    <source>
        <strain evidence="1 2">ATCC 29799</strain>
    </source>
</reference>
<dbReference type="EMBL" id="AAXG02000012">
    <property type="protein sequence ID" value="EDN00034.1"/>
    <property type="molecule type" value="Genomic_DNA"/>
</dbReference>
<protein>
    <submittedName>
        <fullName evidence="1">Uncharacterized protein</fullName>
    </submittedName>
</protein>
<organism evidence="1 2">
    <name type="scientific">Pseudoflavonifractor capillosus ATCC 29799</name>
    <dbReference type="NCBI Taxonomy" id="411467"/>
    <lineage>
        <taxon>Bacteria</taxon>
        <taxon>Bacillati</taxon>
        <taxon>Bacillota</taxon>
        <taxon>Clostridia</taxon>
        <taxon>Eubacteriales</taxon>
        <taxon>Oscillospiraceae</taxon>
        <taxon>Pseudoflavonifractor</taxon>
    </lineage>
</organism>
<evidence type="ECO:0000313" key="2">
    <source>
        <dbReference type="Proteomes" id="UP000003639"/>
    </source>
</evidence>
<keyword evidence="2" id="KW-1185">Reference proteome</keyword>
<sequence length="91" mass="10640">MLQGEISQMLKDCLAEHWRQALESSVLTTLYLPWEAMSQRRCHTCTWQMDRPLGTFLSCQRIMILGCRDKAGRHNLVVKRMQHPLSIAKRV</sequence>
<comment type="caution">
    <text evidence="1">The sequence shown here is derived from an EMBL/GenBank/DDBJ whole genome shotgun (WGS) entry which is preliminary data.</text>
</comment>
<evidence type="ECO:0000313" key="1">
    <source>
        <dbReference type="EMBL" id="EDN00034.1"/>
    </source>
</evidence>
<name>A6NUI3_9FIRM</name>